<evidence type="ECO:0000256" key="7">
    <source>
        <dbReference type="ARBA" id="ARBA00022840"/>
    </source>
</evidence>
<dbReference type="Pfam" id="PF00772">
    <property type="entry name" value="DnaB"/>
    <property type="match status" value="1"/>
</dbReference>
<dbReference type="Proteomes" id="UP000053681">
    <property type="component" value="Unassembled WGS sequence"/>
</dbReference>
<evidence type="ECO:0000256" key="2">
    <source>
        <dbReference type="ARBA" id="ARBA00022515"/>
    </source>
</evidence>
<dbReference type="EMBL" id="LNQP01000013">
    <property type="protein sequence ID" value="KSU88929.1"/>
    <property type="molecule type" value="Genomic_DNA"/>
</dbReference>
<dbReference type="InterPro" id="IPR007692">
    <property type="entry name" value="DNA_helicase_DnaB"/>
</dbReference>
<dbReference type="PANTHER" id="PTHR30153">
    <property type="entry name" value="REPLICATIVE DNA HELICASE DNAB"/>
    <property type="match status" value="1"/>
</dbReference>
<dbReference type="GO" id="GO:0016887">
    <property type="term" value="F:ATP hydrolysis activity"/>
    <property type="evidence" value="ECO:0007669"/>
    <property type="project" value="RHEA"/>
</dbReference>
<dbReference type="PANTHER" id="PTHR30153:SF2">
    <property type="entry name" value="REPLICATIVE DNA HELICASE"/>
    <property type="match status" value="1"/>
</dbReference>
<keyword evidence="7 12" id="KW-0067">ATP-binding</keyword>
<evidence type="ECO:0000256" key="4">
    <source>
        <dbReference type="ARBA" id="ARBA00022741"/>
    </source>
</evidence>
<dbReference type="GO" id="GO:0005829">
    <property type="term" value="C:cytosol"/>
    <property type="evidence" value="ECO:0007669"/>
    <property type="project" value="TreeGrafter"/>
</dbReference>
<keyword evidence="2 12" id="KW-0639">Primosome</keyword>
<comment type="catalytic activity">
    <reaction evidence="10 12">
        <text>ATP + H2O = ADP + phosphate + H(+)</text>
        <dbReference type="Rhea" id="RHEA:13065"/>
        <dbReference type="ChEBI" id="CHEBI:15377"/>
        <dbReference type="ChEBI" id="CHEBI:15378"/>
        <dbReference type="ChEBI" id="CHEBI:30616"/>
        <dbReference type="ChEBI" id="CHEBI:43474"/>
        <dbReference type="ChEBI" id="CHEBI:456216"/>
        <dbReference type="EC" id="5.6.2.3"/>
    </reaction>
</comment>
<keyword evidence="4 12" id="KW-0547">Nucleotide-binding</keyword>
<keyword evidence="5 12" id="KW-0378">Hydrolase</keyword>
<dbReference type="SUPFAM" id="SSF48024">
    <property type="entry name" value="N-terminal domain of DnaB helicase"/>
    <property type="match status" value="1"/>
</dbReference>
<evidence type="ECO:0000256" key="1">
    <source>
        <dbReference type="ARBA" id="ARBA00008428"/>
    </source>
</evidence>
<dbReference type="PROSITE" id="PS51199">
    <property type="entry name" value="SF4_HELICASE"/>
    <property type="match status" value="1"/>
</dbReference>
<dbReference type="InterPro" id="IPR016136">
    <property type="entry name" value="DNA_helicase_N/primase_C"/>
</dbReference>
<dbReference type="Gene3D" id="1.10.860.10">
    <property type="entry name" value="DNAb Helicase, Chain A"/>
    <property type="match status" value="1"/>
</dbReference>
<evidence type="ECO:0000313" key="14">
    <source>
        <dbReference type="EMBL" id="KSU88929.1"/>
    </source>
</evidence>
<gene>
    <name evidence="14" type="ORF">AS180_05380</name>
</gene>
<protein>
    <recommendedName>
        <fullName evidence="11 12">Replicative DNA helicase</fullName>
        <ecNumber evidence="11 12">5.6.2.3</ecNumber>
    </recommendedName>
</protein>
<organism evidence="14 15">
    <name type="scientific">Priestia veravalensis</name>
    <dbReference type="NCBI Taxonomy" id="1414648"/>
    <lineage>
        <taxon>Bacteria</taxon>
        <taxon>Bacillati</taxon>
        <taxon>Bacillota</taxon>
        <taxon>Bacilli</taxon>
        <taxon>Bacillales</taxon>
        <taxon>Bacillaceae</taxon>
        <taxon>Priestia</taxon>
    </lineage>
</organism>
<dbReference type="GO" id="GO:1990077">
    <property type="term" value="C:primosome complex"/>
    <property type="evidence" value="ECO:0007669"/>
    <property type="project" value="UniProtKB-UniRule"/>
</dbReference>
<proteinExistence type="inferred from homology"/>
<comment type="function">
    <text evidence="12">The main replicative DNA helicase, it participates in initiation and elongation during chromosome replication. Travels ahead of the DNA replisome, separating dsDNA into templates for DNA synthesis. A processive ATP-dependent 5'-3' DNA helicase it has DNA-dependent ATPase activity.</text>
</comment>
<dbReference type="SUPFAM" id="SSF52540">
    <property type="entry name" value="P-loop containing nucleoside triphosphate hydrolases"/>
    <property type="match status" value="1"/>
</dbReference>
<dbReference type="EC" id="5.6.2.3" evidence="11 12"/>
<keyword evidence="9" id="KW-0413">Isomerase</keyword>
<evidence type="ECO:0000256" key="12">
    <source>
        <dbReference type="RuleBase" id="RU362085"/>
    </source>
</evidence>
<dbReference type="NCBIfam" id="TIGR00665">
    <property type="entry name" value="DnaB"/>
    <property type="match status" value="1"/>
</dbReference>
<dbReference type="AlphaFoldDB" id="A0A0V8JPK8"/>
<dbReference type="CDD" id="cd00984">
    <property type="entry name" value="DnaB_C"/>
    <property type="match status" value="1"/>
</dbReference>
<dbReference type="InterPro" id="IPR027417">
    <property type="entry name" value="P-loop_NTPase"/>
</dbReference>
<sequence>MSVTMQTLETRYSIEAECTLLGSILLQPSILQEINVKPEHFYDPRNSEIYSWMLQLAEMKKPIDFVALVNIAGNEKMENVGGVTYLMQLTNAVPTTANFDYYAEVILNLWKQRAVQNVLQPFESGSTQDVDIQSIIQQLNKIDTTGTKERFDLSSKLSDLYELPDTPVPAGLSGIPSGFKDLDEMTDGWQDEDSIIIGARPSMGKTAFMLNIAGNAGLKGTIPCVFSLEMSADSLIKRMLSAIGGIDGNKIRNPFNYFDDKDRVNWVKAIGILERMQMQIFDKPGQTVNEMRAQVRQVQKDYPGKSLLVMIDYLTLIRPQHDHNGNAHLQVSEISAALKAMAKEFKVPVITLAQLSRGVESRANKRPMMSDLRESGSIEQDADVIGFLYRDEYYDKDSDKRNILEIDIAKQRNGPTGVVELLYLKEQNKILDLSRKNTGK</sequence>
<keyword evidence="8 12" id="KW-0238">DNA-binding</keyword>
<evidence type="ECO:0000256" key="5">
    <source>
        <dbReference type="ARBA" id="ARBA00022801"/>
    </source>
</evidence>
<accession>A0A0V8JPK8</accession>
<reference evidence="14 15" key="1">
    <citation type="submission" date="2015-11" db="EMBL/GenBank/DDBJ databases">
        <title>Bacillus caseinolyticus sp nov.</title>
        <authorList>
            <person name="Dastager S.G."/>
            <person name="Mawlankar R."/>
        </authorList>
    </citation>
    <scope>NUCLEOTIDE SEQUENCE [LARGE SCALE GENOMIC DNA]</scope>
    <source>
        <strain evidence="14 15">SGD-V-76</strain>
    </source>
</reference>
<dbReference type="InterPro" id="IPR007693">
    <property type="entry name" value="DNA_helicase_DnaB-like_N"/>
</dbReference>
<evidence type="ECO:0000256" key="9">
    <source>
        <dbReference type="ARBA" id="ARBA00023235"/>
    </source>
</evidence>
<name>A0A0V8JPK8_9BACI</name>
<evidence type="ECO:0000256" key="10">
    <source>
        <dbReference type="ARBA" id="ARBA00048954"/>
    </source>
</evidence>
<dbReference type="RefSeq" id="WP_051567054.1">
    <property type="nucleotide sequence ID" value="NZ_KQ758633.1"/>
</dbReference>
<dbReference type="Gene3D" id="3.40.50.300">
    <property type="entry name" value="P-loop containing nucleotide triphosphate hydrolases"/>
    <property type="match status" value="1"/>
</dbReference>
<evidence type="ECO:0000256" key="8">
    <source>
        <dbReference type="ARBA" id="ARBA00023125"/>
    </source>
</evidence>
<feature type="domain" description="SF4 helicase" evidence="13">
    <location>
        <begin position="168"/>
        <end position="437"/>
    </location>
</feature>
<dbReference type="GO" id="GO:0043139">
    <property type="term" value="F:5'-3' DNA helicase activity"/>
    <property type="evidence" value="ECO:0007669"/>
    <property type="project" value="UniProtKB-EC"/>
</dbReference>
<dbReference type="InterPro" id="IPR036185">
    <property type="entry name" value="DNA_heli_DnaB-like_N_sf"/>
</dbReference>
<evidence type="ECO:0000313" key="15">
    <source>
        <dbReference type="Proteomes" id="UP000053681"/>
    </source>
</evidence>
<dbReference type="Pfam" id="PF03796">
    <property type="entry name" value="DnaB_C"/>
    <property type="match status" value="1"/>
</dbReference>
<dbReference type="InterPro" id="IPR007694">
    <property type="entry name" value="DNA_helicase_DnaB-like_C"/>
</dbReference>
<evidence type="ECO:0000256" key="11">
    <source>
        <dbReference type="NCBIfam" id="TIGR00665"/>
    </source>
</evidence>
<evidence type="ECO:0000256" key="3">
    <source>
        <dbReference type="ARBA" id="ARBA00022705"/>
    </source>
</evidence>
<evidence type="ECO:0000259" key="13">
    <source>
        <dbReference type="PROSITE" id="PS51199"/>
    </source>
</evidence>
<comment type="caution">
    <text evidence="14">The sequence shown here is derived from an EMBL/GenBank/DDBJ whole genome shotgun (WGS) entry which is preliminary data.</text>
</comment>
<dbReference type="GO" id="GO:0005524">
    <property type="term" value="F:ATP binding"/>
    <property type="evidence" value="ECO:0007669"/>
    <property type="project" value="UniProtKB-UniRule"/>
</dbReference>
<keyword evidence="6 12" id="KW-0347">Helicase</keyword>
<dbReference type="GO" id="GO:0003677">
    <property type="term" value="F:DNA binding"/>
    <property type="evidence" value="ECO:0007669"/>
    <property type="project" value="UniProtKB-UniRule"/>
</dbReference>
<keyword evidence="3 12" id="KW-0235">DNA replication</keyword>
<keyword evidence="15" id="KW-1185">Reference proteome</keyword>
<comment type="similarity">
    <text evidence="1 12">Belongs to the helicase family. DnaB subfamily.</text>
</comment>
<evidence type="ECO:0000256" key="6">
    <source>
        <dbReference type="ARBA" id="ARBA00022806"/>
    </source>
</evidence>
<dbReference type="GO" id="GO:0006269">
    <property type="term" value="P:DNA replication, synthesis of primer"/>
    <property type="evidence" value="ECO:0007669"/>
    <property type="project" value="UniProtKB-UniRule"/>
</dbReference>